<dbReference type="InterPro" id="IPR009003">
    <property type="entry name" value="Peptidase_S1_PA"/>
</dbReference>
<dbReference type="SUPFAM" id="SSF50494">
    <property type="entry name" value="Trypsin-like serine proteases"/>
    <property type="match status" value="1"/>
</dbReference>
<dbReference type="RefSeq" id="WP_209352462.1">
    <property type="nucleotide sequence ID" value="NZ_JAGIYZ010000013.1"/>
</dbReference>
<dbReference type="Gene3D" id="2.40.10.10">
    <property type="entry name" value="Trypsin-like serine proteases"/>
    <property type="match status" value="1"/>
</dbReference>
<keyword evidence="1" id="KW-0732">Signal</keyword>
<feature type="chain" id="PRO_5045835543" evidence="1">
    <location>
        <begin position="25"/>
        <end position="285"/>
    </location>
</feature>
<proteinExistence type="predicted"/>
<reference evidence="2 3" key="1">
    <citation type="submission" date="2021-03" db="EMBL/GenBank/DDBJ databases">
        <authorList>
            <person name="So Y."/>
        </authorList>
    </citation>
    <scope>NUCLEOTIDE SEQUENCE [LARGE SCALE GENOMIC DNA]</scope>
    <source>
        <strain evidence="2 3">PWR1</strain>
    </source>
</reference>
<gene>
    <name evidence="2" type="ORF">J5Y09_14190</name>
</gene>
<keyword evidence="3" id="KW-1185">Reference proteome</keyword>
<evidence type="ECO:0000256" key="1">
    <source>
        <dbReference type="SAM" id="SignalP"/>
    </source>
</evidence>
<dbReference type="InterPro" id="IPR043504">
    <property type="entry name" value="Peptidase_S1_PA_chymotrypsin"/>
</dbReference>
<protein>
    <submittedName>
        <fullName evidence="2">Trypsin-like peptidase domain-containing protein</fullName>
    </submittedName>
</protein>
<sequence length="285" mass="28908">MAQGIALPRVAGALLLLLAGCAGAPRGQDFAGCLDAATPEVAASVLRISVQPRGAGPVTRGTGFVLAGSAVEPGAPNRVVTAAHVVARALEGPSEVDILLARADGTMLATARVAATARPWNPLDALDPARADQAVLEVTGFADPAAQRAFAAAPGLTPAPDQPAGALLDIRVDGSRGIEPGASGAPILGPDGRVHGILVHRRIEEWTRSASDSLSDHRRARDGMAAAAQPVRGGIAQPLAAPAIMTETRGAPPADAPLDILAPAFPRRDCTLYRGRATYRSVAAG</sequence>
<organism evidence="2 3">
    <name type="scientific">Roseomonas nitratireducens</name>
    <dbReference type="NCBI Taxonomy" id="2820810"/>
    <lineage>
        <taxon>Bacteria</taxon>
        <taxon>Pseudomonadati</taxon>
        <taxon>Pseudomonadota</taxon>
        <taxon>Alphaproteobacteria</taxon>
        <taxon>Acetobacterales</taxon>
        <taxon>Roseomonadaceae</taxon>
        <taxon>Roseomonas</taxon>
    </lineage>
</organism>
<evidence type="ECO:0000313" key="3">
    <source>
        <dbReference type="Proteomes" id="UP000680815"/>
    </source>
</evidence>
<accession>A0ABS4AUN5</accession>
<comment type="caution">
    <text evidence="2">The sequence shown here is derived from an EMBL/GenBank/DDBJ whole genome shotgun (WGS) entry which is preliminary data.</text>
</comment>
<name>A0ABS4AUN5_9PROT</name>
<feature type="signal peptide" evidence="1">
    <location>
        <begin position="1"/>
        <end position="24"/>
    </location>
</feature>
<dbReference type="EMBL" id="JAGIYZ010000013">
    <property type="protein sequence ID" value="MBP0465070.1"/>
    <property type="molecule type" value="Genomic_DNA"/>
</dbReference>
<evidence type="ECO:0000313" key="2">
    <source>
        <dbReference type="EMBL" id="MBP0465070.1"/>
    </source>
</evidence>
<dbReference type="Proteomes" id="UP000680815">
    <property type="component" value="Unassembled WGS sequence"/>
</dbReference>